<reference evidence="3" key="1">
    <citation type="submission" date="2016-10" db="EMBL/GenBank/DDBJ databases">
        <authorList>
            <person name="Varghese N."/>
            <person name="Submissions S."/>
        </authorList>
    </citation>
    <scope>NUCLEOTIDE SEQUENCE [LARGE SCALE GENOMIC DNA]</scope>
    <source>
        <strain evidence="3">DSM 15282</strain>
    </source>
</reference>
<gene>
    <name evidence="2" type="ORF">SAMN04488519_108179</name>
</gene>
<dbReference type="Proteomes" id="UP000199564">
    <property type="component" value="Unassembled WGS sequence"/>
</dbReference>
<evidence type="ECO:0000313" key="3">
    <source>
        <dbReference type="Proteomes" id="UP000199564"/>
    </source>
</evidence>
<feature type="transmembrane region" description="Helical" evidence="1">
    <location>
        <begin position="110"/>
        <end position="140"/>
    </location>
</feature>
<dbReference type="AlphaFoldDB" id="A0A1I5IA74"/>
<evidence type="ECO:0000256" key="1">
    <source>
        <dbReference type="SAM" id="Phobius"/>
    </source>
</evidence>
<feature type="transmembrane region" description="Helical" evidence="1">
    <location>
        <begin position="175"/>
        <end position="195"/>
    </location>
</feature>
<keyword evidence="1" id="KW-1133">Transmembrane helix</keyword>
<sequence length="514" mass="58943">MRKSKISYWLGWLVFSIGYLVLSQWLASRGFYTLESFFVDYRADILVRFPEGFLRTFYFTSPAVFFLSSVPFNFISSIPGSFFLNALLIGGLTNHLFFKSWKGKYPSKFFFLYILFSPVILFAGTSGTSLAVYLVLYYLLFYVTFKYTESHSVFHLTLMSLTMGLFVLMDMEYMKLILLLVPVLFFVSFFKAKGIRGNFYTRASVIFSNNSQRRKFFTGFFSSVLIVAFIPLMSYLIFLMINKVFSGSYFFFEKSTGDSWNSYSVLFPLISINEDLWPNLAQINSRFLGLILLLSVTAIYQILDSKNQAAKSFILILVILFAISEAADNKMLYLDLNNLSLITASAIAAFFYSQNGLKSRSLTLKVLTLALPVLAVLLEFGYFENSIVQQERHFAASIFDPEEDPNLKSIEKASLALQNQNSAHILADDAIFYPELSTLDKSFTWEGHFSPYYMHALQQPEAYADLILVTKKDHPLHLNDIVATSLKRLDSLKIELPKKVIYEDEYRQLIKIGK</sequence>
<dbReference type="EMBL" id="FOVW01000008">
    <property type="protein sequence ID" value="SFO57452.1"/>
    <property type="molecule type" value="Genomic_DNA"/>
</dbReference>
<name>A0A1I5IA74_9BACT</name>
<feature type="transmembrane region" description="Helical" evidence="1">
    <location>
        <begin position="283"/>
        <end position="303"/>
    </location>
</feature>
<dbReference type="RefSeq" id="WP_091654925.1">
    <property type="nucleotide sequence ID" value="NZ_FOVW01000008.1"/>
</dbReference>
<proteinExistence type="predicted"/>
<feature type="transmembrane region" description="Helical" evidence="1">
    <location>
        <begin position="364"/>
        <end position="383"/>
    </location>
</feature>
<feature type="transmembrane region" description="Helical" evidence="1">
    <location>
        <begin position="333"/>
        <end position="352"/>
    </location>
</feature>
<dbReference type="STRING" id="226506.SAMN04488519_108179"/>
<keyword evidence="1" id="KW-0472">Membrane</keyword>
<feature type="transmembrane region" description="Helical" evidence="1">
    <location>
        <begin position="56"/>
        <end position="75"/>
    </location>
</feature>
<organism evidence="2 3">
    <name type="scientific">Algoriphagus ornithinivorans</name>
    <dbReference type="NCBI Taxonomy" id="226506"/>
    <lineage>
        <taxon>Bacteria</taxon>
        <taxon>Pseudomonadati</taxon>
        <taxon>Bacteroidota</taxon>
        <taxon>Cytophagia</taxon>
        <taxon>Cytophagales</taxon>
        <taxon>Cyclobacteriaceae</taxon>
        <taxon>Algoriphagus</taxon>
    </lineage>
</organism>
<evidence type="ECO:0000313" key="2">
    <source>
        <dbReference type="EMBL" id="SFO57452.1"/>
    </source>
</evidence>
<evidence type="ECO:0008006" key="4">
    <source>
        <dbReference type="Google" id="ProtNLM"/>
    </source>
</evidence>
<feature type="transmembrane region" description="Helical" evidence="1">
    <location>
        <begin position="216"/>
        <end position="241"/>
    </location>
</feature>
<feature type="transmembrane region" description="Helical" evidence="1">
    <location>
        <begin position="7"/>
        <end position="27"/>
    </location>
</feature>
<keyword evidence="3" id="KW-1185">Reference proteome</keyword>
<protein>
    <recommendedName>
        <fullName evidence="4">Dolichyl-phosphate-mannose-protein mannosyltransferase</fullName>
    </recommendedName>
</protein>
<feature type="transmembrane region" description="Helical" evidence="1">
    <location>
        <begin position="152"/>
        <end position="169"/>
    </location>
</feature>
<accession>A0A1I5IA74</accession>
<feature type="transmembrane region" description="Helical" evidence="1">
    <location>
        <begin position="82"/>
        <end position="98"/>
    </location>
</feature>
<feature type="transmembrane region" description="Helical" evidence="1">
    <location>
        <begin position="310"/>
        <end position="327"/>
    </location>
</feature>
<keyword evidence="1" id="KW-0812">Transmembrane</keyword>